<evidence type="ECO:0000259" key="2">
    <source>
        <dbReference type="Pfam" id="PF13193"/>
    </source>
</evidence>
<dbReference type="Gene3D" id="3.40.50.12780">
    <property type="entry name" value="N-terminal domain of ligase-like"/>
    <property type="match status" value="1"/>
</dbReference>
<evidence type="ECO:0000313" key="4">
    <source>
        <dbReference type="Proteomes" id="UP000198656"/>
    </source>
</evidence>
<dbReference type="InterPro" id="IPR042099">
    <property type="entry name" value="ANL_N_sf"/>
</dbReference>
<organism evidence="3 4">
    <name type="scientific">Desulfosporosinus hippei DSM 8344</name>
    <dbReference type="NCBI Taxonomy" id="1121419"/>
    <lineage>
        <taxon>Bacteria</taxon>
        <taxon>Bacillati</taxon>
        <taxon>Bacillota</taxon>
        <taxon>Clostridia</taxon>
        <taxon>Eubacteriales</taxon>
        <taxon>Desulfitobacteriaceae</taxon>
        <taxon>Desulfosporosinus</taxon>
    </lineage>
</organism>
<proteinExistence type="predicted"/>
<dbReference type="Pfam" id="PF00501">
    <property type="entry name" value="AMP-binding"/>
    <property type="match status" value="1"/>
</dbReference>
<keyword evidence="4" id="KW-1185">Reference proteome</keyword>
<dbReference type="PROSITE" id="PS00455">
    <property type="entry name" value="AMP_BINDING"/>
    <property type="match status" value="1"/>
</dbReference>
<protein>
    <submittedName>
        <fullName evidence="3">Long-chain acyl-CoA synthetase</fullName>
    </submittedName>
</protein>
<dbReference type="PANTHER" id="PTHR43767">
    <property type="entry name" value="LONG-CHAIN-FATTY-ACID--COA LIGASE"/>
    <property type="match status" value="1"/>
</dbReference>
<accession>A0A1G8I5J3</accession>
<dbReference type="Proteomes" id="UP000198656">
    <property type="component" value="Unassembled WGS sequence"/>
</dbReference>
<dbReference type="Pfam" id="PF13193">
    <property type="entry name" value="AMP-binding_C"/>
    <property type="match status" value="1"/>
</dbReference>
<gene>
    <name evidence="3" type="ORF">SAMN05443529_12750</name>
</gene>
<dbReference type="InterPro" id="IPR020845">
    <property type="entry name" value="AMP-binding_CS"/>
</dbReference>
<feature type="domain" description="AMP-dependent synthetase/ligase" evidence="1">
    <location>
        <begin position="31"/>
        <end position="413"/>
    </location>
</feature>
<feature type="domain" description="AMP-binding enzyme C-terminal" evidence="2">
    <location>
        <begin position="463"/>
        <end position="540"/>
    </location>
</feature>
<dbReference type="EMBL" id="FNCP01000027">
    <property type="protein sequence ID" value="SDI14226.1"/>
    <property type="molecule type" value="Genomic_DNA"/>
</dbReference>
<dbReference type="InterPro" id="IPR000873">
    <property type="entry name" value="AMP-dep_synth/lig_dom"/>
</dbReference>
<dbReference type="PANTHER" id="PTHR43767:SF1">
    <property type="entry name" value="NONRIBOSOMAL PEPTIDE SYNTHASE PES1 (EUROFUNG)-RELATED"/>
    <property type="match status" value="1"/>
</dbReference>
<dbReference type="InterPro" id="IPR045851">
    <property type="entry name" value="AMP-bd_C_sf"/>
</dbReference>
<evidence type="ECO:0000259" key="1">
    <source>
        <dbReference type="Pfam" id="PF00501"/>
    </source>
</evidence>
<dbReference type="InterPro" id="IPR025110">
    <property type="entry name" value="AMP-bd_C"/>
</dbReference>
<dbReference type="GO" id="GO:0016878">
    <property type="term" value="F:acid-thiol ligase activity"/>
    <property type="evidence" value="ECO:0007669"/>
    <property type="project" value="UniProtKB-ARBA"/>
</dbReference>
<reference evidence="4" key="1">
    <citation type="submission" date="2016-10" db="EMBL/GenBank/DDBJ databases">
        <authorList>
            <person name="Varghese N."/>
            <person name="Submissions S."/>
        </authorList>
    </citation>
    <scope>NUCLEOTIDE SEQUENCE [LARGE SCALE GENOMIC DNA]</scope>
    <source>
        <strain evidence="4">DSM 8344</strain>
    </source>
</reference>
<dbReference type="STRING" id="1121419.SAMN05443529_12750"/>
<dbReference type="RefSeq" id="WP_207649776.1">
    <property type="nucleotide sequence ID" value="NZ_FNCP01000027.1"/>
</dbReference>
<dbReference type="SUPFAM" id="SSF56801">
    <property type="entry name" value="Acetyl-CoA synthetase-like"/>
    <property type="match status" value="1"/>
</dbReference>
<evidence type="ECO:0000313" key="3">
    <source>
        <dbReference type="EMBL" id="SDI14226.1"/>
    </source>
</evidence>
<dbReference type="Gene3D" id="3.30.300.30">
    <property type="match status" value="1"/>
</dbReference>
<sequence>MGERMRKEWPGDLDPKLNYSKGQKPLHEYLRDNARMNPEKVAIIWYGREITYKELDDLSEGFATYLSKSGVKKGENVALFLSNSPQYFIAHYGIQKIGAVVGPCSPLFKEWELEYQLNDMQAKVIVAVDSVYDVIAKVQSKTKIEQIILTSYSDFLPEKPTLNVPEEFSQPKPVISGVRDMLTVIKSVEALNSVVEIDMEDVSLLIYTSGTTGKPKGAMLTYKNTLFKAAAVSQSSSIMAEDVLLTVVPLYHIAGMLLGVNCPIYANASIVLLYRFDPIAVLQAIDLYKCTWWYSVAPMNIAVMQVKNAGVYDFSSLKTCRATSFGITLNQEIAQKWAEFTGGCGLCEGAYGLSETHTADTFMPSKAVKWGTQGIPNYETKIKIIDPETGKERPSGEMGEIVISNPGVFKGYWNKPEETTQTLSNGWVNTGDMGILDEDNYLTFCGRFKEMIKVSGYSVFPEEVEAMLIRYEGIVQVAVTGISDAQKGEVVKVYVVVKPDQRANITAEKIIEWAKQKMAPYKVPRLVEFRESLPATGAGKVLRRLLKDE</sequence>
<dbReference type="InterPro" id="IPR050237">
    <property type="entry name" value="ATP-dep_AMP-bd_enzyme"/>
</dbReference>
<name>A0A1G8I5J3_9FIRM</name>
<dbReference type="AlphaFoldDB" id="A0A1G8I5J3"/>